<evidence type="ECO:0000259" key="1">
    <source>
        <dbReference type="PROSITE" id="PS51708"/>
    </source>
</evidence>
<keyword evidence="3" id="KW-1185">Reference proteome</keyword>
<evidence type="ECO:0000313" key="3">
    <source>
        <dbReference type="Proteomes" id="UP000319769"/>
    </source>
</evidence>
<dbReference type="PANTHER" id="PTHR39339:SF1">
    <property type="entry name" value="CHAD DOMAIN-CONTAINING PROTEIN"/>
    <property type="match status" value="1"/>
</dbReference>
<dbReference type="AlphaFoldDB" id="A0A5N0VJ27"/>
<proteinExistence type="predicted"/>
<dbReference type="Proteomes" id="UP000319769">
    <property type="component" value="Unassembled WGS sequence"/>
</dbReference>
<reference evidence="2" key="1">
    <citation type="submission" date="2019-09" db="EMBL/GenBank/DDBJ databases">
        <authorList>
            <person name="Teo W.F.A."/>
            <person name="Duangmal K."/>
        </authorList>
    </citation>
    <scope>NUCLEOTIDE SEQUENCE [LARGE SCALE GENOMIC DNA]</scope>
    <source>
        <strain evidence="2">K81G1</strain>
    </source>
</reference>
<gene>
    <name evidence="2" type="ORF">FPZ12_002100</name>
</gene>
<dbReference type="RefSeq" id="WP_144761042.1">
    <property type="nucleotide sequence ID" value="NZ_VMNW02000002.1"/>
</dbReference>
<dbReference type="EMBL" id="VMNW02000002">
    <property type="protein sequence ID" value="KAA9166377.1"/>
    <property type="molecule type" value="Genomic_DNA"/>
</dbReference>
<protein>
    <submittedName>
        <fullName evidence="2">CHAD domain-containing protein</fullName>
    </submittedName>
</protein>
<feature type="domain" description="CHAD" evidence="1">
    <location>
        <begin position="209"/>
        <end position="494"/>
    </location>
</feature>
<dbReference type="PANTHER" id="PTHR39339">
    <property type="entry name" value="SLR1444 PROTEIN"/>
    <property type="match status" value="1"/>
</dbReference>
<dbReference type="OrthoDB" id="9777271at2"/>
<dbReference type="SMART" id="SM00880">
    <property type="entry name" value="CHAD"/>
    <property type="match status" value="1"/>
</dbReference>
<dbReference type="Gene3D" id="1.40.20.10">
    <property type="entry name" value="CHAD domain"/>
    <property type="match status" value="1"/>
</dbReference>
<name>A0A5N0VJ27_9PSEU</name>
<comment type="caution">
    <text evidence="2">The sequence shown here is derived from an EMBL/GenBank/DDBJ whole genome shotgun (WGS) entry which is preliminary data.</text>
</comment>
<evidence type="ECO:0000313" key="2">
    <source>
        <dbReference type="EMBL" id="KAA9166377.1"/>
    </source>
</evidence>
<dbReference type="Pfam" id="PF05235">
    <property type="entry name" value="CHAD"/>
    <property type="match status" value="1"/>
</dbReference>
<dbReference type="InterPro" id="IPR038186">
    <property type="entry name" value="CHAD_dom_sf"/>
</dbReference>
<accession>A0A5N0VJ27</accession>
<dbReference type="InterPro" id="IPR007899">
    <property type="entry name" value="CHAD_dom"/>
</dbReference>
<sequence>MPIELTLHWQGRPTRCGRAAILDRLTPLTPRYELAPGGRHTRTATYLDTVDWRLRRRGLVLRHVAGSLVLDGEGGPWRTELPKEPSWPVLADGLAPGEVRDEVSRAMWVRAIAPKLRARTLSREVTVRDAEGRTVAEVVWAESAGVEPVETEPLTHVTVRSPRKRDGERVAQILLTGAEFLPGEARVYDELLTASGLPEERLKPEIAADTPADAAIARALLGFADTIDANVEGTIDDIDTEFLHELRVAVRRTRSLLKIAGDVLPEPAPKGFKWVGALTTPTRDLDVYLLSLPGFARDITVGGPADLEPFQAHLVWERARERRKLVAGLRSKKFRKLLDRWRASLREVAEAGESPVTAAELATDRLHHVAADVLAQAAAITPDSPAEHVHTLRKRCKELRYALEVFRPLCEPEPYKKVLKNLKRLQDVLGAFQDGEVQSEHLRLYAERMLHREDPPAATLLAMGELLSRFIRQQHEARHALGEALEKFLGDKTRDQLDALLPAASCIS</sequence>
<dbReference type="PROSITE" id="PS51708">
    <property type="entry name" value="CHAD"/>
    <property type="match status" value="1"/>
</dbReference>
<organism evidence="2 3">
    <name type="scientific">Amycolatopsis acidicola</name>
    <dbReference type="NCBI Taxonomy" id="2596893"/>
    <lineage>
        <taxon>Bacteria</taxon>
        <taxon>Bacillati</taxon>
        <taxon>Actinomycetota</taxon>
        <taxon>Actinomycetes</taxon>
        <taxon>Pseudonocardiales</taxon>
        <taxon>Pseudonocardiaceae</taxon>
        <taxon>Amycolatopsis</taxon>
    </lineage>
</organism>